<protein>
    <submittedName>
        <fullName evidence="5">Gfo/Idh/MocA family oxidoreductase</fullName>
    </submittedName>
</protein>
<organism evidence="5 6">
    <name type="scientific">Actinomadura logoneensis</name>
    <dbReference type="NCBI Taxonomy" id="2293572"/>
    <lineage>
        <taxon>Bacteria</taxon>
        <taxon>Bacillati</taxon>
        <taxon>Actinomycetota</taxon>
        <taxon>Actinomycetes</taxon>
        <taxon>Streptosporangiales</taxon>
        <taxon>Thermomonosporaceae</taxon>
        <taxon>Actinomadura</taxon>
    </lineage>
</organism>
<dbReference type="EMBL" id="QURH01000199">
    <property type="protein sequence ID" value="RFU41646.1"/>
    <property type="molecule type" value="Genomic_DNA"/>
</dbReference>
<evidence type="ECO:0000259" key="4">
    <source>
        <dbReference type="Pfam" id="PF22685"/>
    </source>
</evidence>
<dbReference type="InterPro" id="IPR050463">
    <property type="entry name" value="Gfo/Idh/MocA_oxidrdct_glycsds"/>
</dbReference>
<dbReference type="AlphaFoldDB" id="A0A372JPB1"/>
<dbReference type="Pfam" id="PF01408">
    <property type="entry name" value="GFO_IDH_MocA"/>
    <property type="match status" value="1"/>
</dbReference>
<evidence type="ECO:0000259" key="3">
    <source>
        <dbReference type="Pfam" id="PF01408"/>
    </source>
</evidence>
<feature type="domain" description="Gal80p-like C-terminal" evidence="4">
    <location>
        <begin position="128"/>
        <end position="266"/>
    </location>
</feature>
<dbReference type="GO" id="GO:0000166">
    <property type="term" value="F:nucleotide binding"/>
    <property type="evidence" value="ECO:0007669"/>
    <property type="project" value="InterPro"/>
</dbReference>
<feature type="compositionally biased region" description="Low complexity" evidence="2">
    <location>
        <begin position="371"/>
        <end position="384"/>
    </location>
</feature>
<keyword evidence="6" id="KW-1185">Reference proteome</keyword>
<dbReference type="Proteomes" id="UP000261811">
    <property type="component" value="Unassembled WGS sequence"/>
</dbReference>
<dbReference type="GO" id="GO:0016491">
    <property type="term" value="F:oxidoreductase activity"/>
    <property type="evidence" value="ECO:0007669"/>
    <property type="project" value="UniProtKB-KW"/>
</dbReference>
<dbReference type="Gene3D" id="3.40.50.720">
    <property type="entry name" value="NAD(P)-binding Rossmann-like Domain"/>
    <property type="match status" value="1"/>
</dbReference>
<feature type="region of interest" description="Disordered" evidence="2">
    <location>
        <begin position="361"/>
        <end position="384"/>
    </location>
</feature>
<gene>
    <name evidence="5" type="ORF">DZF91_10755</name>
</gene>
<name>A0A372JPB1_9ACTN</name>
<evidence type="ECO:0000313" key="5">
    <source>
        <dbReference type="EMBL" id="RFU41646.1"/>
    </source>
</evidence>
<dbReference type="Gene3D" id="3.30.360.10">
    <property type="entry name" value="Dihydrodipicolinate Reductase, domain 2"/>
    <property type="match status" value="1"/>
</dbReference>
<dbReference type="InterPro" id="IPR000683">
    <property type="entry name" value="Gfo/Idh/MocA-like_OxRdtase_N"/>
</dbReference>
<dbReference type="PANTHER" id="PTHR43818">
    <property type="entry name" value="BCDNA.GH03377"/>
    <property type="match status" value="1"/>
</dbReference>
<dbReference type="InterPro" id="IPR036291">
    <property type="entry name" value="NAD(P)-bd_dom_sf"/>
</dbReference>
<feature type="domain" description="Gfo/Idh/MocA-like oxidoreductase N-terminal" evidence="3">
    <location>
        <begin position="2"/>
        <end position="120"/>
    </location>
</feature>
<evidence type="ECO:0000256" key="1">
    <source>
        <dbReference type="ARBA" id="ARBA00023002"/>
    </source>
</evidence>
<sequence length="384" mass="39532">MIRVGVVGASGWADGSHLPALAALEEFEVTAVATTNQASADRAAAAHGVPHAFADAGELAAHPEVDLVVVSVKASGHAAVIRDALKAGKHVVSEWPLGVDADEASELTEAATAAGVIHAVVLQGHHSPSARFAADLVAEGRIGTLESVALVAEGAPWGGSQIWPNLVFGLDPAEGTNILTIMAGHFLAALERVAGPLAEVSARLPRTHDRVLVSGTEQTVPNATPSHVLLHGLLTSGATASVAIHGGNGPIQGAFTLKLVGSDATLTATPAQRESFIHWGDWDIRIGDDLLALPDAYRTVPAGVRSGPPANIAALYQEVARAIAEDRQPHPSFETALRHHRLLAAIERSAAAGTAQEISSLTHTLPSPGTGRLAHAGALRARRP</sequence>
<proteinExistence type="predicted"/>
<dbReference type="RefSeq" id="WP_117357325.1">
    <property type="nucleotide sequence ID" value="NZ_QURH01000199.1"/>
</dbReference>
<dbReference type="Pfam" id="PF22685">
    <property type="entry name" value="Gal80p_C-like"/>
    <property type="match status" value="1"/>
</dbReference>
<dbReference type="InterPro" id="IPR055080">
    <property type="entry name" value="Gal80p-like_C"/>
</dbReference>
<dbReference type="OrthoDB" id="9815825at2"/>
<evidence type="ECO:0000313" key="6">
    <source>
        <dbReference type="Proteomes" id="UP000261811"/>
    </source>
</evidence>
<evidence type="ECO:0000256" key="2">
    <source>
        <dbReference type="SAM" id="MobiDB-lite"/>
    </source>
</evidence>
<dbReference type="PANTHER" id="PTHR43818:SF11">
    <property type="entry name" value="BCDNA.GH03377"/>
    <property type="match status" value="1"/>
</dbReference>
<reference evidence="5 6" key="1">
    <citation type="submission" date="2018-08" db="EMBL/GenBank/DDBJ databases">
        <title>Actinomadura jelena sp. nov., a novel Actinomycete isolated from soil in Chad.</title>
        <authorList>
            <person name="Shi L."/>
        </authorList>
    </citation>
    <scope>NUCLEOTIDE SEQUENCE [LARGE SCALE GENOMIC DNA]</scope>
    <source>
        <strain evidence="5 6">NEAU-G17</strain>
    </source>
</reference>
<accession>A0A372JPB1</accession>
<comment type="caution">
    <text evidence="5">The sequence shown here is derived from an EMBL/GenBank/DDBJ whole genome shotgun (WGS) entry which is preliminary data.</text>
</comment>
<dbReference type="SUPFAM" id="SSF55347">
    <property type="entry name" value="Glyceraldehyde-3-phosphate dehydrogenase-like, C-terminal domain"/>
    <property type="match status" value="1"/>
</dbReference>
<keyword evidence="1" id="KW-0560">Oxidoreductase</keyword>
<dbReference type="SUPFAM" id="SSF51735">
    <property type="entry name" value="NAD(P)-binding Rossmann-fold domains"/>
    <property type="match status" value="1"/>
</dbReference>